<reference evidence="1" key="1">
    <citation type="journal article" date="2022" name="Arch. Microbiol.">
        <title>Bacteroides muris sp. nov. isolated from the cecum of wild-derived house mice.</title>
        <authorList>
            <person name="Fokt H."/>
            <person name="Unni R."/>
            <person name="Repnik U."/>
            <person name="Schmitz R.A."/>
            <person name="Bramkamp M."/>
            <person name="Baines J.F."/>
            <person name="Unterweger D."/>
        </authorList>
    </citation>
    <scope>NUCLEOTIDE SEQUENCE</scope>
    <source>
        <strain evidence="1">KH365_2</strain>
    </source>
</reference>
<keyword evidence="2" id="KW-1185">Reference proteome</keyword>
<dbReference type="EMBL" id="JAMZED010000037">
    <property type="protein sequence ID" value="MCR6505722.1"/>
    <property type="molecule type" value="Genomic_DNA"/>
</dbReference>
<dbReference type="Gene3D" id="3.20.20.80">
    <property type="entry name" value="Glycosidases"/>
    <property type="match status" value="3"/>
</dbReference>
<evidence type="ECO:0000313" key="1">
    <source>
        <dbReference type="EMBL" id="MCR6505722.1"/>
    </source>
</evidence>
<dbReference type="AlphaFoldDB" id="A0A9X2NUT8"/>
<sequence length="337" mass="38845">MVRDAEHREGMYKELPPAELMEKFANRNYWGSRSASFGFWNQYRRHGESFPEKSKELIFKRMDKWGLNTIANWSSAEVMNMNRKAFLMPLRNIGIERDLMGFCDVYAPSFESNVDKSLAKFVTGYKDNPWLIGYFIGNEPAWLNEEACLCSLVLEGKDRPVKEALKKHLQEKGDTPESRKEFVFSTFRTFLTTTNRILKKHDPHHLNLGIRFGNILELDEEILKICGESFDVLSFNCYDLVPDPAMMDCALKVAKLPGLIGTGYFQWCDQDLTGRNDRENYNCGLIDVTDCPYKEQVEAMMETAKGLYEIHSGTKQPFDRKPENASGHGAILDLWNE</sequence>
<protein>
    <recommendedName>
        <fullName evidence="3">Glycoside hydrolase family 42 N-terminal domain-containing protein</fullName>
    </recommendedName>
</protein>
<organism evidence="1 2">
    <name type="scientific">Bacteroides muris</name>
    <name type="common">ex Fokt et al. 2023</name>
    <dbReference type="NCBI Taxonomy" id="2937417"/>
    <lineage>
        <taxon>Bacteria</taxon>
        <taxon>Pseudomonadati</taxon>
        <taxon>Bacteroidota</taxon>
        <taxon>Bacteroidia</taxon>
        <taxon>Bacteroidales</taxon>
        <taxon>Bacteroidaceae</taxon>
        <taxon>Bacteroides</taxon>
    </lineage>
</organism>
<gene>
    <name evidence="1" type="ORF">M1B79_13880</name>
</gene>
<evidence type="ECO:0008006" key="3">
    <source>
        <dbReference type="Google" id="ProtNLM"/>
    </source>
</evidence>
<dbReference type="Proteomes" id="UP001143192">
    <property type="component" value="Unassembled WGS sequence"/>
</dbReference>
<dbReference type="RefSeq" id="WP_257932103.1">
    <property type="nucleotide sequence ID" value="NZ_JAMZED010000037.1"/>
</dbReference>
<dbReference type="SUPFAM" id="SSF51445">
    <property type="entry name" value="(Trans)glycosidases"/>
    <property type="match status" value="1"/>
</dbReference>
<reference evidence="1" key="2">
    <citation type="submission" date="2022-04" db="EMBL/GenBank/DDBJ databases">
        <authorList>
            <person name="Fokt H."/>
            <person name="Baines J."/>
        </authorList>
    </citation>
    <scope>NUCLEOTIDE SEQUENCE</scope>
    <source>
        <strain evidence="1">KH365_2</strain>
    </source>
</reference>
<name>A0A9X2NUT8_9BACE</name>
<evidence type="ECO:0000313" key="2">
    <source>
        <dbReference type="Proteomes" id="UP001143192"/>
    </source>
</evidence>
<proteinExistence type="predicted"/>
<accession>A0A9X2NUT8</accession>
<dbReference type="InterPro" id="IPR017853">
    <property type="entry name" value="GH"/>
</dbReference>
<comment type="caution">
    <text evidence="1">The sequence shown here is derived from an EMBL/GenBank/DDBJ whole genome shotgun (WGS) entry which is preliminary data.</text>
</comment>